<organism evidence="2 3">
    <name type="scientific">Candidatus Thiodictyon syntrophicum</name>
    <dbReference type="NCBI Taxonomy" id="1166950"/>
    <lineage>
        <taxon>Bacteria</taxon>
        <taxon>Pseudomonadati</taxon>
        <taxon>Pseudomonadota</taxon>
        <taxon>Gammaproteobacteria</taxon>
        <taxon>Chromatiales</taxon>
        <taxon>Chromatiaceae</taxon>
        <taxon>Thiodictyon</taxon>
    </lineage>
</organism>
<evidence type="ECO:0000313" key="2">
    <source>
        <dbReference type="EMBL" id="AUB82747.1"/>
    </source>
</evidence>
<accession>A0A2K8UB31</accession>
<name>A0A2K8UB31_9GAMM</name>
<feature type="compositionally biased region" description="Basic and acidic residues" evidence="1">
    <location>
        <begin position="259"/>
        <end position="268"/>
    </location>
</feature>
<protein>
    <submittedName>
        <fullName evidence="2">Uncharacterized protein</fullName>
    </submittedName>
</protein>
<dbReference type="RefSeq" id="WP_100920459.1">
    <property type="nucleotide sequence ID" value="NZ_CP020370.1"/>
</dbReference>
<reference evidence="2 3" key="1">
    <citation type="submission" date="2017-03" db="EMBL/GenBank/DDBJ databases">
        <title>Complete genome sequence of Candidatus 'Thiodictyon syntrophicum' sp. nov. strain Cad16T, a photolithoautotroph purple sulfur bacterium isolated from an alpine meromictic lake.</title>
        <authorList>
            <person name="Luedin S.M."/>
            <person name="Pothier J.F."/>
            <person name="Danza F."/>
            <person name="Storelli N."/>
            <person name="Wittwer M."/>
            <person name="Tonolla M."/>
        </authorList>
    </citation>
    <scope>NUCLEOTIDE SEQUENCE [LARGE SCALE GENOMIC DNA]</scope>
    <source>
        <strain evidence="2 3">Cad16T</strain>
    </source>
</reference>
<feature type="region of interest" description="Disordered" evidence="1">
    <location>
        <begin position="209"/>
        <end position="268"/>
    </location>
</feature>
<dbReference type="AlphaFoldDB" id="A0A2K8UB31"/>
<gene>
    <name evidence="2" type="ORF">THSYN_18590</name>
</gene>
<proteinExistence type="predicted"/>
<evidence type="ECO:0000256" key="1">
    <source>
        <dbReference type="SAM" id="MobiDB-lite"/>
    </source>
</evidence>
<evidence type="ECO:0000313" key="3">
    <source>
        <dbReference type="Proteomes" id="UP000232638"/>
    </source>
</evidence>
<sequence length="268" mass="28942">MYTLNPFGDDPVLDGWFPKNSSPPSQVIGGTGSCLAVSALPVGSAGEEWLVFFTRGEDGALNVRYTKDFSMTLIDVPEAAFQSPRGWVTQCATIPIVTDSGPAILVALATHQGYLTMQTLYQNDHGKLTWAQQPHVPLRVHPQTEIALVAGSIESRNNARTEQGRRTVQLFLSDASNLAADVRRGEWQLVGRYGEGQFTDWVTGGTAKTAAPTRTVSGAPCFPRTLAGSTRRVPSPPSPAMRRTRRATCGNTLPSPAAPRRDYSIRGC</sequence>
<dbReference type="KEGG" id="tsy:THSYN_18590"/>
<keyword evidence="3" id="KW-1185">Reference proteome</keyword>
<dbReference type="Proteomes" id="UP000232638">
    <property type="component" value="Chromosome"/>
</dbReference>
<dbReference type="EMBL" id="CP020370">
    <property type="protein sequence ID" value="AUB82747.1"/>
    <property type="molecule type" value="Genomic_DNA"/>
</dbReference>